<gene>
    <name evidence="1" type="ORF">IE81DRAFT_321708</name>
</gene>
<dbReference type="InterPro" id="IPR036412">
    <property type="entry name" value="HAD-like_sf"/>
</dbReference>
<reference evidence="1 2" key="1">
    <citation type="journal article" date="2018" name="Mol. Biol. Evol.">
        <title>Broad Genomic Sampling Reveals a Smut Pathogenic Ancestry of the Fungal Clade Ustilaginomycotina.</title>
        <authorList>
            <person name="Kijpornyongpan T."/>
            <person name="Mondo S.J."/>
            <person name="Barry K."/>
            <person name="Sandor L."/>
            <person name="Lee J."/>
            <person name="Lipzen A."/>
            <person name="Pangilinan J."/>
            <person name="LaButti K."/>
            <person name="Hainaut M."/>
            <person name="Henrissat B."/>
            <person name="Grigoriev I.V."/>
            <person name="Spatafora J.W."/>
            <person name="Aime M.C."/>
        </authorList>
    </citation>
    <scope>NUCLEOTIDE SEQUENCE [LARGE SCALE GENOMIC DNA]</scope>
    <source>
        <strain evidence="1 2">MCA 4658</strain>
    </source>
</reference>
<dbReference type="SUPFAM" id="SSF56784">
    <property type="entry name" value="HAD-like"/>
    <property type="match status" value="1"/>
</dbReference>
<organism evidence="1 2">
    <name type="scientific">Ceraceosorus guamensis</name>
    <dbReference type="NCBI Taxonomy" id="1522189"/>
    <lineage>
        <taxon>Eukaryota</taxon>
        <taxon>Fungi</taxon>
        <taxon>Dikarya</taxon>
        <taxon>Basidiomycota</taxon>
        <taxon>Ustilaginomycotina</taxon>
        <taxon>Exobasidiomycetes</taxon>
        <taxon>Ceraceosorales</taxon>
        <taxon>Ceraceosoraceae</taxon>
        <taxon>Ceraceosorus</taxon>
    </lineage>
</organism>
<dbReference type="GeneID" id="37035297"/>
<dbReference type="AlphaFoldDB" id="A0A316W2P3"/>
<dbReference type="InParanoid" id="A0A316W2P3"/>
<evidence type="ECO:0000313" key="2">
    <source>
        <dbReference type="Proteomes" id="UP000245783"/>
    </source>
</evidence>
<keyword evidence="2" id="KW-1185">Reference proteome</keyword>
<protein>
    <recommendedName>
        <fullName evidence="3">HAD-like protein</fullName>
    </recommendedName>
</protein>
<dbReference type="InterPro" id="IPR051828">
    <property type="entry name" value="HAD-like_hydrolase_domain"/>
</dbReference>
<dbReference type="OrthoDB" id="444127at2759"/>
<dbReference type="RefSeq" id="XP_025371210.1">
    <property type="nucleotide sequence ID" value="XM_025513427.1"/>
</dbReference>
<accession>A0A316W2P3</accession>
<dbReference type="STRING" id="1522189.A0A316W2P3"/>
<dbReference type="Gene3D" id="3.40.50.1000">
    <property type="entry name" value="HAD superfamily/HAD-like"/>
    <property type="match status" value="1"/>
</dbReference>
<dbReference type="EMBL" id="KZ819364">
    <property type="protein sequence ID" value="PWN44050.1"/>
    <property type="molecule type" value="Genomic_DNA"/>
</dbReference>
<dbReference type="Proteomes" id="UP000245783">
    <property type="component" value="Unassembled WGS sequence"/>
</dbReference>
<dbReference type="PANTHER" id="PTHR46191:SF2">
    <property type="entry name" value="HALOACID DEHALOGENASE-LIKE HYDROLASE DOMAIN-CONTAINING PROTEIN 3"/>
    <property type="match status" value="1"/>
</dbReference>
<evidence type="ECO:0008006" key="3">
    <source>
        <dbReference type="Google" id="ProtNLM"/>
    </source>
</evidence>
<dbReference type="InterPro" id="IPR023214">
    <property type="entry name" value="HAD_sf"/>
</dbReference>
<sequence length="261" mass="29122">MAIRAPNYGYPPADPTRWWTQLISDMFSQSDLYEDNKHHLPTPKELEQTLAPRILQRFSSAKAYTLFDDTVPFLLALRNLKEELPERHRLAICIASDSDSRIISALSELLDQASTHGRVPDLRPLLGIHSSSSKGSPACSLASARPIFGHEIGYTKPDARFFWTARNMAWPVVATTQQEQRTSDAKADSARDGKTVYVGDSHELDYIGAREAGLDALWIGRSALAPDDYAATRAQHRIESLVDVVNVLRTSYEEEGVIVRS</sequence>
<proteinExistence type="predicted"/>
<name>A0A316W2P3_9BASI</name>
<evidence type="ECO:0000313" key="1">
    <source>
        <dbReference type="EMBL" id="PWN44050.1"/>
    </source>
</evidence>
<dbReference type="PANTHER" id="PTHR46191">
    <property type="match status" value="1"/>
</dbReference>
<dbReference type="GO" id="GO:0005634">
    <property type="term" value="C:nucleus"/>
    <property type="evidence" value="ECO:0007669"/>
    <property type="project" value="TreeGrafter"/>
</dbReference>